<dbReference type="Gene3D" id="3.90.25.10">
    <property type="entry name" value="UDP-galactose 4-epimerase, domain 1"/>
    <property type="match status" value="1"/>
</dbReference>
<dbReference type="PANTHER" id="PTHR43725:SF47">
    <property type="entry name" value="UDP-GLUCOSE 4-EPIMERASE"/>
    <property type="match status" value="1"/>
</dbReference>
<sequence length="226" mass="25254">MVTFFNYTPTYLDHVFSSTVYLCLLFCIIIFCSQQSWKILLLRYFNPVGAHESGRIGDDPKGVPAQLIPFICHVAVGRQREVQVFGNDYDTRDGTAIRDYIHIVDVASGHLNALNKLLDTGFSGWKAYNLGTGKGHTVMEILETFEKVSGKTIPRHVVARRSGDAVAAYADPILAEKELGWKATRGLLEMCKCHCGYLEMLQRDCWKCVSVTVVILKSYKGIVGNV</sequence>
<evidence type="ECO:0000256" key="4">
    <source>
        <dbReference type="ARBA" id="ARBA00013189"/>
    </source>
</evidence>
<dbReference type="PRINTS" id="PR01713">
    <property type="entry name" value="NUCEPIMERASE"/>
</dbReference>
<dbReference type="Proteomes" id="UP000694941">
    <property type="component" value="Unplaced"/>
</dbReference>
<evidence type="ECO:0000256" key="2">
    <source>
        <dbReference type="ARBA" id="ARBA00001911"/>
    </source>
</evidence>
<evidence type="ECO:0000256" key="5">
    <source>
        <dbReference type="ARBA" id="ARBA00023027"/>
    </source>
</evidence>
<proteinExistence type="predicted"/>
<comment type="catalytic activity">
    <reaction evidence="1">
        <text>UDP-alpha-D-glucose = UDP-alpha-D-galactose</text>
        <dbReference type="Rhea" id="RHEA:22168"/>
        <dbReference type="ChEBI" id="CHEBI:58885"/>
        <dbReference type="ChEBI" id="CHEBI:66914"/>
        <dbReference type="EC" id="5.1.3.2"/>
    </reaction>
</comment>
<feature type="domain" description="NAD(P)-binding" evidence="8">
    <location>
        <begin position="37"/>
        <end position="192"/>
    </location>
</feature>
<dbReference type="RefSeq" id="XP_022237336.1">
    <property type="nucleotide sequence ID" value="XM_022381628.1"/>
</dbReference>
<evidence type="ECO:0000256" key="3">
    <source>
        <dbReference type="ARBA" id="ARBA00004947"/>
    </source>
</evidence>
<evidence type="ECO:0000256" key="1">
    <source>
        <dbReference type="ARBA" id="ARBA00000083"/>
    </source>
</evidence>
<keyword evidence="7" id="KW-1133">Transmembrane helix</keyword>
<protein>
    <recommendedName>
        <fullName evidence="4">UDP-glucose 4-epimerase</fullName>
        <ecNumber evidence="4">5.1.3.2</ecNumber>
    </recommendedName>
</protein>
<keyword evidence="7" id="KW-0472">Membrane</keyword>
<dbReference type="InterPro" id="IPR036291">
    <property type="entry name" value="NAD(P)-bd_dom_sf"/>
</dbReference>
<keyword evidence="5" id="KW-0520">NAD</keyword>
<evidence type="ECO:0000313" key="10">
    <source>
        <dbReference type="RefSeq" id="XP_022237336.1"/>
    </source>
</evidence>
<dbReference type="GeneID" id="106478084"/>
<dbReference type="SUPFAM" id="SSF51735">
    <property type="entry name" value="NAD(P)-binding Rossmann-fold domains"/>
    <property type="match status" value="1"/>
</dbReference>
<accession>A0ABM1S131</accession>
<reference evidence="10" key="1">
    <citation type="submission" date="2025-08" db="UniProtKB">
        <authorList>
            <consortium name="RefSeq"/>
        </authorList>
    </citation>
    <scope>IDENTIFICATION</scope>
    <source>
        <tissue evidence="10">Muscle</tissue>
    </source>
</reference>
<name>A0ABM1S131_LIMPO</name>
<evidence type="ECO:0000313" key="9">
    <source>
        <dbReference type="Proteomes" id="UP000694941"/>
    </source>
</evidence>
<dbReference type="EC" id="5.1.3.2" evidence="4"/>
<evidence type="ECO:0000259" key="8">
    <source>
        <dbReference type="Pfam" id="PF16363"/>
    </source>
</evidence>
<organism evidence="9 10">
    <name type="scientific">Limulus polyphemus</name>
    <name type="common">Atlantic horseshoe crab</name>
    <dbReference type="NCBI Taxonomy" id="6850"/>
    <lineage>
        <taxon>Eukaryota</taxon>
        <taxon>Metazoa</taxon>
        <taxon>Ecdysozoa</taxon>
        <taxon>Arthropoda</taxon>
        <taxon>Chelicerata</taxon>
        <taxon>Merostomata</taxon>
        <taxon>Xiphosura</taxon>
        <taxon>Limulidae</taxon>
        <taxon>Limulus</taxon>
    </lineage>
</organism>
<comment type="pathway">
    <text evidence="3">Carbohydrate metabolism; galactose metabolism.</text>
</comment>
<gene>
    <name evidence="10" type="primary">LOC106478084</name>
</gene>
<comment type="cofactor">
    <cofactor evidence="2">
        <name>NAD(+)</name>
        <dbReference type="ChEBI" id="CHEBI:57540"/>
    </cofactor>
</comment>
<dbReference type="Gene3D" id="3.40.50.720">
    <property type="entry name" value="NAD(P)-binding Rossmann-like Domain"/>
    <property type="match status" value="1"/>
</dbReference>
<keyword evidence="7" id="KW-0812">Transmembrane</keyword>
<feature type="transmembrane region" description="Helical" evidence="7">
    <location>
        <begin position="15"/>
        <end position="33"/>
    </location>
</feature>
<dbReference type="Pfam" id="PF16363">
    <property type="entry name" value="GDP_Man_Dehyd"/>
    <property type="match status" value="1"/>
</dbReference>
<dbReference type="InterPro" id="IPR016040">
    <property type="entry name" value="NAD(P)-bd_dom"/>
</dbReference>
<evidence type="ECO:0000256" key="6">
    <source>
        <dbReference type="ARBA" id="ARBA00023235"/>
    </source>
</evidence>
<evidence type="ECO:0000256" key="7">
    <source>
        <dbReference type="SAM" id="Phobius"/>
    </source>
</evidence>
<keyword evidence="9" id="KW-1185">Reference proteome</keyword>
<dbReference type="PANTHER" id="PTHR43725">
    <property type="entry name" value="UDP-GLUCOSE 4-EPIMERASE"/>
    <property type="match status" value="1"/>
</dbReference>
<keyword evidence="6" id="KW-0413">Isomerase</keyword>